<protein>
    <submittedName>
        <fullName evidence="1">Uncharacterized protein</fullName>
    </submittedName>
</protein>
<proteinExistence type="predicted"/>
<reference evidence="1 2" key="1">
    <citation type="journal article" date="2022" name="DNA Res.">
        <title>Chromosomal-level genome assembly of the orchid tree Bauhinia variegata (Leguminosae; Cercidoideae) supports the allotetraploid origin hypothesis of Bauhinia.</title>
        <authorList>
            <person name="Zhong Y."/>
            <person name="Chen Y."/>
            <person name="Zheng D."/>
            <person name="Pang J."/>
            <person name="Liu Y."/>
            <person name="Luo S."/>
            <person name="Meng S."/>
            <person name="Qian L."/>
            <person name="Wei D."/>
            <person name="Dai S."/>
            <person name="Zhou R."/>
        </authorList>
    </citation>
    <scope>NUCLEOTIDE SEQUENCE [LARGE SCALE GENOMIC DNA]</scope>
    <source>
        <strain evidence="1">BV-YZ2020</strain>
    </source>
</reference>
<evidence type="ECO:0000313" key="2">
    <source>
        <dbReference type="Proteomes" id="UP000828941"/>
    </source>
</evidence>
<comment type="caution">
    <text evidence="1">The sequence shown here is derived from an EMBL/GenBank/DDBJ whole genome shotgun (WGS) entry which is preliminary data.</text>
</comment>
<dbReference type="EMBL" id="CM039426">
    <property type="protein sequence ID" value="KAI4357135.1"/>
    <property type="molecule type" value="Genomic_DNA"/>
</dbReference>
<gene>
    <name evidence="1" type="ORF">L6164_001102</name>
</gene>
<name>A0ACB9Q914_BAUVA</name>
<organism evidence="1 2">
    <name type="scientific">Bauhinia variegata</name>
    <name type="common">Purple orchid tree</name>
    <name type="synonym">Phanera variegata</name>
    <dbReference type="NCBI Taxonomy" id="167791"/>
    <lineage>
        <taxon>Eukaryota</taxon>
        <taxon>Viridiplantae</taxon>
        <taxon>Streptophyta</taxon>
        <taxon>Embryophyta</taxon>
        <taxon>Tracheophyta</taxon>
        <taxon>Spermatophyta</taxon>
        <taxon>Magnoliopsida</taxon>
        <taxon>eudicotyledons</taxon>
        <taxon>Gunneridae</taxon>
        <taxon>Pentapetalae</taxon>
        <taxon>rosids</taxon>
        <taxon>fabids</taxon>
        <taxon>Fabales</taxon>
        <taxon>Fabaceae</taxon>
        <taxon>Cercidoideae</taxon>
        <taxon>Cercideae</taxon>
        <taxon>Bauhiniinae</taxon>
        <taxon>Bauhinia</taxon>
    </lineage>
</organism>
<accession>A0ACB9Q914</accession>
<sequence length="687" mass="77297">MVISKMTTKAFVQNFQEPYIRSRENPFFDGLLRANNQTAFDTPRKVNSRDNAKSVSDIVDTEIRKLTSDISEEVLDLSLENSAGSSFTFDSFERISSDRWEITPFEQPAVDSELIDLGDPRDFEKASEEKEEFRGLELSAKTNFEKKYTVMKRKENLSNIPLPPSAATFYNGFSPEMEVVESCERIRKLNAYLRARKDDVISGVPGRFLHAVMSLDASDVGTVASTIMYAFYLNETLRCDQYCTIPIINIKRLNLGSHAELKWLLDSCQIDQSSLVFSDEIDLSYYDLYGSLKIVLLNGNGFSTKQEDCSCCTAIAEKFALHSPEILASKGISRLLLSGILFDTANLTAPQCTSKDKYMASLLINGAGRYGCNGLYKLLKFKVHDVSTLKVADILRKDFKKWTGEGFCAWKHDMEIALSAKNKLGFIDGEVSKPEHDQGLITAWNRCNHMVISWILNALSKEIADSVIYLSAAQEMWNELSERFEQANGAFIYQIQKELFSISQGTNTISTYYTRIKKVWDELKAFQAIPDFSCGTGKVLTKYLEDQKLFQFLMGLNDGSATVRGHISMTPSLPSVNQAYAMLIHEEKQKEIAAPLPVFSNDNAAMNDNTPKNNSMASQKTEQGKKSTITCNYCKTPGHTKDKCYKLHGYPANFKFQKPRKFPGVAQAENNENLPPVKPTSYSISQD</sequence>
<dbReference type="Proteomes" id="UP000828941">
    <property type="component" value="Chromosome 1"/>
</dbReference>
<evidence type="ECO:0000313" key="1">
    <source>
        <dbReference type="EMBL" id="KAI4357135.1"/>
    </source>
</evidence>
<keyword evidence="2" id="KW-1185">Reference proteome</keyword>